<dbReference type="EMBL" id="AGCN01000036">
    <property type="protein sequence ID" value="EHN60552.1"/>
    <property type="molecule type" value="Genomic_DNA"/>
</dbReference>
<dbReference type="Proteomes" id="UP000003597">
    <property type="component" value="Unassembled WGS sequence"/>
</dbReference>
<evidence type="ECO:0000259" key="6">
    <source>
        <dbReference type="Pfam" id="PF21715"/>
    </source>
</evidence>
<keyword evidence="3" id="KW-0238">DNA-binding</keyword>
<evidence type="ECO:0000313" key="8">
    <source>
        <dbReference type="Proteomes" id="UP000003597"/>
    </source>
</evidence>
<dbReference type="SUPFAM" id="SSF100950">
    <property type="entry name" value="NagB/RpiA/CoA transferase-like"/>
    <property type="match status" value="1"/>
</dbReference>
<comment type="similarity">
    <text evidence="1">Belongs to the SorC transcriptional regulatory family.</text>
</comment>
<evidence type="ECO:0000256" key="3">
    <source>
        <dbReference type="ARBA" id="ARBA00023125"/>
    </source>
</evidence>
<keyword evidence="4" id="KW-0804">Transcription</keyword>
<dbReference type="Pfam" id="PF04198">
    <property type="entry name" value="Sugar-bind"/>
    <property type="match status" value="1"/>
</dbReference>
<dbReference type="PANTHER" id="PTHR34294:SF5">
    <property type="entry name" value="CENTRAL GLYCOLYTIC GENES REGULATOR"/>
    <property type="match status" value="1"/>
</dbReference>
<reference evidence="7 8" key="1">
    <citation type="submission" date="2011-08" db="EMBL/GenBank/DDBJ databases">
        <authorList>
            <person name="Weinstock G."/>
            <person name="Sodergren E."/>
            <person name="Clifton S."/>
            <person name="Fulton L."/>
            <person name="Fulton B."/>
            <person name="Courtney L."/>
            <person name="Fronick C."/>
            <person name="Harrison M."/>
            <person name="Strong C."/>
            <person name="Farmer C."/>
            <person name="Delahaunty K."/>
            <person name="Markovic C."/>
            <person name="Hall O."/>
            <person name="Minx P."/>
            <person name="Tomlinson C."/>
            <person name="Mitreva M."/>
            <person name="Hou S."/>
            <person name="Chen J."/>
            <person name="Wollam A."/>
            <person name="Pepin K.H."/>
            <person name="Johnson M."/>
            <person name="Bhonagiri V."/>
            <person name="Zhang X."/>
            <person name="Suruliraj S."/>
            <person name="Warren W."/>
            <person name="Chinwalla A."/>
            <person name="Mardis E.R."/>
            <person name="Wilson R.K."/>
        </authorList>
    </citation>
    <scope>NUCLEOTIDE SEQUENCE [LARGE SCALE GENOMIC DNA]</scope>
    <source>
        <strain evidence="7 8">ATCC 33091</strain>
    </source>
</reference>
<dbReference type="AlphaFoldDB" id="A0AB72Z6P5"/>
<sequence length="361" mass="39929">MGRKASKDEEQLKMSDLINIQKKLLPDVLMIMQKRYQILRSIYFSEPVGRRTLAGMLGMSERVLRGEVEFLKAQGLVEIDSSGMTVTKEGLVVFRDLENVMNQLSGLHSMEEQLAKKLQIKKCLVVQGDSDDTPWVREEMGRVAVEQLDMALTEKRNIVAVMGGSTMATVAEMMTTDFAKGRELLFVPGRGGIGEDLDNQANTICDKMATKTNTKHRVLYVPEQLGEEAYRSLLKEPAIQEGLRLVQSANAIILGIGDALAMAKRRHTGEDVLEKIIRRKAVGEAFGYYFDEQGEVVHKVPTFGLQFEDLAQIPHIIAVAGGTSKAKAIKSYMKSAPKNTILITDEGAAKSLLKGSNTLLK</sequence>
<gene>
    <name evidence="7" type="ORF">HMPREF0557_02478</name>
</gene>
<dbReference type="InterPro" id="IPR051054">
    <property type="entry name" value="SorC_transcr_regulators"/>
</dbReference>
<evidence type="ECO:0000313" key="7">
    <source>
        <dbReference type="EMBL" id="EHN60552.1"/>
    </source>
</evidence>
<proteinExistence type="inferred from homology"/>
<accession>A0AB72Z6P5</accession>
<dbReference type="InterPro" id="IPR037171">
    <property type="entry name" value="NagB/RpiA_transferase-like"/>
</dbReference>
<dbReference type="Pfam" id="PF21715">
    <property type="entry name" value="CggR_N"/>
    <property type="match status" value="1"/>
</dbReference>
<evidence type="ECO:0000256" key="4">
    <source>
        <dbReference type="ARBA" id="ARBA00023163"/>
    </source>
</evidence>
<dbReference type="GO" id="GO:0003677">
    <property type="term" value="F:DNA binding"/>
    <property type="evidence" value="ECO:0007669"/>
    <property type="project" value="UniProtKB-KW"/>
</dbReference>
<name>A0AB72Z6P5_LISIO</name>
<dbReference type="Gene3D" id="3.40.50.1360">
    <property type="match status" value="1"/>
</dbReference>
<feature type="domain" description="CggR N-terminal DNA binding" evidence="6">
    <location>
        <begin position="31"/>
        <end position="101"/>
    </location>
</feature>
<keyword evidence="8" id="KW-1185">Reference proteome</keyword>
<keyword evidence="2" id="KW-0805">Transcription regulation</keyword>
<dbReference type="SUPFAM" id="SSF46785">
    <property type="entry name" value="Winged helix' DNA-binding domain"/>
    <property type="match status" value="1"/>
</dbReference>
<dbReference type="PANTHER" id="PTHR34294">
    <property type="entry name" value="TRANSCRIPTIONAL REGULATOR-RELATED"/>
    <property type="match status" value="1"/>
</dbReference>
<evidence type="ECO:0000259" key="5">
    <source>
        <dbReference type="Pfam" id="PF04198"/>
    </source>
</evidence>
<evidence type="ECO:0000256" key="1">
    <source>
        <dbReference type="ARBA" id="ARBA00010466"/>
    </source>
</evidence>
<dbReference type="InterPro" id="IPR007324">
    <property type="entry name" value="Sugar-bd_dom_put"/>
</dbReference>
<dbReference type="InterPro" id="IPR048715">
    <property type="entry name" value="CggR_N"/>
</dbReference>
<feature type="domain" description="Sugar-binding" evidence="5">
    <location>
        <begin position="105"/>
        <end position="354"/>
    </location>
</feature>
<dbReference type="InterPro" id="IPR036388">
    <property type="entry name" value="WH-like_DNA-bd_sf"/>
</dbReference>
<dbReference type="Gene3D" id="1.10.10.10">
    <property type="entry name" value="Winged helix-like DNA-binding domain superfamily/Winged helix DNA-binding domain"/>
    <property type="match status" value="1"/>
</dbReference>
<dbReference type="GO" id="GO:0030246">
    <property type="term" value="F:carbohydrate binding"/>
    <property type="evidence" value="ECO:0007669"/>
    <property type="project" value="InterPro"/>
</dbReference>
<protein>
    <submittedName>
        <fullName evidence="7">Transcriptional regulator</fullName>
    </submittedName>
</protein>
<organism evidence="7 8">
    <name type="scientific">Listeria innocua ATCC 33091</name>
    <dbReference type="NCBI Taxonomy" id="1002366"/>
    <lineage>
        <taxon>Bacteria</taxon>
        <taxon>Bacillati</taxon>
        <taxon>Bacillota</taxon>
        <taxon>Bacilli</taxon>
        <taxon>Bacillales</taxon>
        <taxon>Listeriaceae</taxon>
        <taxon>Listeria</taxon>
    </lineage>
</organism>
<evidence type="ECO:0000256" key="2">
    <source>
        <dbReference type="ARBA" id="ARBA00023015"/>
    </source>
</evidence>
<comment type="caution">
    <text evidence="7">The sequence shown here is derived from an EMBL/GenBank/DDBJ whole genome shotgun (WGS) entry which is preliminary data.</text>
</comment>
<dbReference type="InterPro" id="IPR036390">
    <property type="entry name" value="WH_DNA-bd_sf"/>
</dbReference>